<dbReference type="InterPro" id="IPR006056">
    <property type="entry name" value="RidA"/>
</dbReference>
<gene>
    <name evidence="2" type="ORF">GpartN1_g4897.t1</name>
</gene>
<name>A0A9C7URR3_9RHOD</name>
<evidence type="ECO:0000313" key="3">
    <source>
        <dbReference type="Proteomes" id="UP001061958"/>
    </source>
</evidence>
<comment type="caution">
    <text evidence="2">The sequence shown here is derived from an EMBL/GenBank/DDBJ whole genome shotgun (WGS) entry which is preliminary data.</text>
</comment>
<comment type="similarity">
    <text evidence="1">Belongs to the RutC family.</text>
</comment>
<reference evidence="2" key="2">
    <citation type="submission" date="2022-01" db="EMBL/GenBank/DDBJ databases">
        <authorList>
            <person name="Hirooka S."/>
            <person name="Miyagishima S.Y."/>
        </authorList>
    </citation>
    <scope>NUCLEOTIDE SEQUENCE</scope>
    <source>
        <strain evidence="2">NBRC 102759</strain>
    </source>
</reference>
<dbReference type="CDD" id="cd06150">
    <property type="entry name" value="YjgF_YER057c_UK114_like_2"/>
    <property type="match status" value="1"/>
</dbReference>
<dbReference type="PANTHER" id="PTHR11803">
    <property type="entry name" value="2-IMINOBUTANOATE/2-IMINOPROPANOATE DEAMINASE RIDA"/>
    <property type="match status" value="1"/>
</dbReference>
<dbReference type="InterPro" id="IPR006175">
    <property type="entry name" value="YjgF/YER057c/UK114"/>
</dbReference>
<dbReference type="Pfam" id="PF01042">
    <property type="entry name" value="Ribonuc_L-PSP"/>
    <property type="match status" value="2"/>
</dbReference>
<dbReference type="CDD" id="cd00448">
    <property type="entry name" value="YjgF_YER057c_UK114_family"/>
    <property type="match status" value="1"/>
</dbReference>
<dbReference type="AlphaFoldDB" id="A0A9C7URR3"/>
<dbReference type="OrthoDB" id="309640at2759"/>
<dbReference type="SUPFAM" id="SSF55298">
    <property type="entry name" value="YjgF-like"/>
    <property type="match status" value="2"/>
</dbReference>
<evidence type="ECO:0000313" key="2">
    <source>
        <dbReference type="EMBL" id="GJQ13106.1"/>
    </source>
</evidence>
<dbReference type="Gene3D" id="3.30.1330.40">
    <property type="entry name" value="RutC-like"/>
    <property type="match status" value="2"/>
</dbReference>
<evidence type="ECO:0000256" key="1">
    <source>
        <dbReference type="ARBA" id="ARBA00010552"/>
    </source>
</evidence>
<dbReference type="InterPro" id="IPR035709">
    <property type="entry name" value="YoaB-like"/>
</dbReference>
<reference evidence="2" key="1">
    <citation type="journal article" date="2022" name="Proc. Natl. Acad. Sci. U.S.A.">
        <title>Life cycle and functional genomics of the unicellular red alga Galdieria for elucidating algal and plant evolution and industrial use.</title>
        <authorList>
            <person name="Hirooka S."/>
            <person name="Itabashi T."/>
            <person name="Ichinose T.M."/>
            <person name="Onuma R."/>
            <person name="Fujiwara T."/>
            <person name="Yamashita S."/>
            <person name="Jong L.W."/>
            <person name="Tomita R."/>
            <person name="Iwane A.H."/>
            <person name="Miyagishima S.Y."/>
        </authorList>
    </citation>
    <scope>NUCLEOTIDE SEQUENCE</scope>
    <source>
        <strain evidence="2">NBRC 102759</strain>
    </source>
</reference>
<dbReference type="NCBIfam" id="TIGR00004">
    <property type="entry name" value="Rid family detoxifying hydrolase"/>
    <property type="match status" value="1"/>
</dbReference>
<proteinExistence type="inferred from homology"/>
<dbReference type="EMBL" id="BQMJ01000040">
    <property type="protein sequence ID" value="GJQ13106.1"/>
    <property type="molecule type" value="Genomic_DNA"/>
</dbReference>
<protein>
    <submittedName>
        <fullName evidence="2">Uncharacterized protein</fullName>
    </submittedName>
</protein>
<dbReference type="PANTHER" id="PTHR11803:SF58">
    <property type="entry name" value="PROTEIN HMF1-RELATED"/>
    <property type="match status" value="1"/>
</dbReference>
<dbReference type="GO" id="GO:0005829">
    <property type="term" value="C:cytosol"/>
    <property type="evidence" value="ECO:0007669"/>
    <property type="project" value="TreeGrafter"/>
</dbReference>
<keyword evidence="3" id="KW-1185">Reference proteome</keyword>
<dbReference type="Proteomes" id="UP001061958">
    <property type="component" value="Unassembled WGS sequence"/>
</dbReference>
<dbReference type="InterPro" id="IPR035959">
    <property type="entry name" value="RutC-like_sf"/>
</dbReference>
<dbReference type="GO" id="GO:0019239">
    <property type="term" value="F:deaminase activity"/>
    <property type="evidence" value="ECO:0007669"/>
    <property type="project" value="TreeGrafter"/>
</dbReference>
<dbReference type="FunFam" id="3.30.1330.40:FF:000001">
    <property type="entry name" value="L-PSP family endoribonuclease"/>
    <property type="match status" value="1"/>
</dbReference>
<sequence length="343" mass="38197">MIEIGSLHHNRLLCYSTIVAFHFRVSGFSNPFHFSSIYTASRFRTVFKVSELRRTARNSFARKLDPVYVKEFDYPGNFSKVPRMNSTLARTDVAASHSSIKRYEEGPLFNHMVTYNDVAYLAGQVASDTSDQTVKGQANQIFARIDQLLEAAGTDKTRLLSANVWLKDIQQVAEFNEAWNSWIDPSCKPVRATVEAKLVRPELVVEVQVTAALPRKLTPVQTSLAAAAVGPYHQGILLENGMIYVSGCIGLHPETGTLIDNTVEGQAKQALSNMKHILRAAGATPERVTKTLVLLKNIEDFERVNEIYKSFFSSGTYPSRSCFAVKELPKGALVEFECVAQLE</sequence>
<organism evidence="2 3">
    <name type="scientific">Galdieria partita</name>
    <dbReference type="NCBI Taxonomy" id="83374"/>
    <lineage>
        <taxon>Eukaryota</taxon>
        <taxon>Rhodophyta</taxon>
        <taxon>Bangiophyceae</taxon>
        <taxon>Galdieriales</taxon>
        <taxon>Galdieriaceae</taxon>
        <taxon>Galdieria</taxon>
    </lineage>
</organism>
<accession>A0A9C7URR3</accession>